<evidence type="ECO:0000313" key="3">
    <source>
        <dbReference type="Proteomes" id="UP001291912"/>
    </source>
</evidence>
<organism evidence="2 3">
    <name type="scientific">Microbacterium aquimaris</name>
    <dbReference type="NCBI Taxonomy" id="459816"/>
    <lineage>
        <taxon>Bacteria</taxon>
        <taxon>Bacillati</taxon>
        <taxon>Actinomycetota</taxon>
        <taxon>Actinomycetes</taxon>
        <taxon>Micrococcales</taxon>
        <taxon>Microbacteriaceae</taxon>
        <taxon>Microbacterium</taxon>
    </lineage>
</organism>
<evidence type="ECO:0000313" key="2">
    <source>
        <dbReference type="EMBL" id="MDZ8160463.1"/>
    </source>
</evidence>
<evidence type="ECO:0008006" key="4">
    <source>
        <dbReference type="Google" id="ProtNLM"/>
    </source>
</evidence>
<accession>A0ABU5N2Z3</accession>
<name>A0ABU5N2Z3_9MICO</name>
<proteinExistence type="predicted"/>
<reference evidence="2 3" key="1">
    <citation type="submission" date="2023-10" db="EMBL/GenBank/DDBJ databases">
        <title>Microbacterium xanthum sp. nov., isolated from seaweed.</title>
        <authorList>
            <person name="Lee S.D."/>
        </authorList>
    </citation>
    <scope>NUCLEOTIDE SEQUENCE [LARGE SCALE GENOMIC DNA]</scope>
    <source>
        <strain evidence="2 3">KCTC 19124</strain>
    </source>
</reference>
<dbReference type="PROSITE" id="PS51257">
    <property type="entry name" value="PROKAR_LIPOPROTEIN"/>
    <property type="match status" value="1"/>
</dbReference>
<keyword evidence="1" id="KW-0732">Signal</keyword>
<dbReference type="Proteomes" id="UP001291912">
    <property type="component" value="Unassembled WGS sequence"/>
</dbReference>
<dbReference type="EMBL" id="JAWJYN010000001">
    <property type="protein sequence ID" value="MDZ8160463.1"/>
    <property type="molecule type" value="Genomic_DNA"/>
</dbReference>
<feature type="signal peptide" evidence="1">
    <location>
        <begin position="1"/>
        <end position="21"/>
    </location>
</feature>
<keyword evidence="3" id="KW-1185">Reference proteome</keyword>
<feature type="chain" id="PRO_5046433606" description="Secreted protein" evidence="1">
    <location>
        <begin position="22"/>
        <end position="244"/>
    </location>
</feature>
<protein>
    <recommendedName>
        <fullName evidence="4">Secreted protein</fullName>
    </recommendedName>
</protein>
<comment type="caution">
    <text evidence="2">The sequence shown here is derived from an EMBL/GenBank/DDBJ whole genome shotgun (WGS) entry which is preliminary data.</text>
</comment>
<gene>
    <name evidence="2" type="ORF">R2Q92_01345</name>
</gene>
<evidence type="ECO:0000256" key="1">
    <source>
        <dbReference type="SAM" id="SignalP"/>
    </source>
</evidence>
<dbReference type="RefSeq" id="WP_194423181.1">
    <property type="nucleotide sequence ID" value="NZ_BAAAPT010000001.1"/>
</dbReference>
<sequence>MLHPRHVIATLALAASSVLIAGCASGATPHSTPDPLASSDTAGSVEAEVEAAWLDDGSAIGILTYGSSTCLPTVGDSGYADGVLTVELVDSDDVACTRDFVPRGVYVPLPEEVDPTADLDVVVTGSSSGQAEVAGDADLGGKGGGLVEGAPSAGWAGDDVVLLLTWGSSTCPPLIGGAVATSPTEVTVTIEPLPAEQPCTADFGPRVSVVAVEGLGDDDGGERIEAVLDGDPFDALRIPIAGSR</sequence>